<keyword evidence="7" id="KW-1185">Reference proteome</keyword>
<dbReference type="EMBL" id="CP064782">
    <property type="protein sequence ID" value="QWT49462.1"/>
    <property type="molecule type" value="Genomic_DNA"/>
</dbReference>
<evidence type="ECO:0000256" key="1">
    <source>
        <dbReference type="ARBA" id="ARBA00009437"/>
    </source>
</evidence>
<dbReference type="GO" id="GO:0003700">
    <property type="term" value="F:DNA-binding transcription factor activity"/>
    <property type="evidence" value="ECO:0007669"/>
    <property type="project" value="InterPro"/>
</dbReference>
<evidence type="ECO:0000313" key="7">
    <source>
        <dbReference type="Proteomes" id="UP000683428"/>
    </source>
</evidence>
<dbReference type="KEGG" id="aiq:Azoinq_02265"/>
<keyword evidence="3" id="KW-0238">DNA-binding</keyword>
<dbReference type="Pfam" id="PF03466">
    <property type="entry name" value="LysR_substrate"/>
    <property type="match status" value="1"/>
</dbReference>
<dbReference type="PANTHER" id="PTHR30126">
    <property type="entry name" value="HTH-TYPE TRANSCRIPTIONAL REGULATOR"/>
    <property type="match status" value="1"/>
</dbReference>
<sequence>MRYSLDQLEMFVAVADRGGFSAAARHLGKTQSTVSSAVANLELDLGVSLFARDNKRTALTPPGESLLREAREILERCLALEGHAGSLGQGVEGEITIAIEIPHDVLMGALTDFANQFPHLDLHARHPRQGDIRALLLEGGAQLGILFAQPHYPAELDFTQMGRLTLTHVVSRDHPLARLPTVRFADLHVHRRLAFSPHAHRLPTTEYLAATPCWQAESYPALLEMALAGLGWTTLPRQMIRRELARGDLVELALEAYPHTDWQVGVDLVWSKTAALGPAARWLKARLLSRALGEEKA</sequence>
<organism evidence="6 7">
    <name type="scientific">Azospira inquinata</name>
    <dbReference type="NCBI Taxonomy" id="2785627"/>
    <lineage>
        <taxon>Bacteria</taxon>
        <taxon>Pseudomonadati</taxon>
        <taxon>Pseudomonadota</taxon>
        <taxon>Betaproteobacteria</taxon>
        <taxon>Rhodocyclales</taxon>
        <taxon>Rhodocyclaceae</taxon>
        <taxon>Azospira</taxon>
    </lineage>
</organism>
<dbReference type="GO" id="GO:0000976">
    <property type="term" value="F:transcription cis-regulatory region binding"/>
    <property type="evidence" value="ECO:0007669"/>
    <property type="project" value="TreeGrafter"/>
</dbReference>
<dbReference type="CDD" id="cd05466">
    <property type="entry name" value="PBP2_LTTR_substrate"/>
    <property type="match status" value="1"/>
</dbReference>
<evidence type="ECO:0000256" key="3">
    <source>
        <dbReference type="ARBA" id="ARBA00023125"/>
    </source>
</evidence>
<dbReference type="InterPro" id="IPR005119">
    <property type="entry name" value="LysR_subst-bd"/>
</dbReference>
<dbReference type="FunFam" id="1.10.10.10:FF:000001">
    <property type="entry name" value="LysR family transcriptional regulator"/>
    <property type="match status" value="1"/>
</dbReference>
<comment type="similarity">
    <text evidence="1">Belongs to the LysR transcriptional regulatory family.</text>
</comment>
<reference evidence="6" key="1">
    <citation type="submission" date="2020-11" db="EMBL/GenBank/DDBJ databases">
        <title>Azospira inquinata sp. nov.</title>
        <authorList>
            <person name="Moe W.M."/>
            <person name="Mikes M.C."/>
        </authorList>
    </citation>
    <scope>NUCLEOTIDE SEQUENCE</scope>
    <source>
        <strain evidence="6">Azo-3</strain>
    </source>
</reference>
<evidence type="ECO:0000256" key="2">
    <source>
        <dbReference type="ARBA" id="ARBA00023015"/>
    </source>
</evidence>
<dbReference type="PANTHER" id="PTHR30126:SF91">
    <property type="entry name" value="LYSR FAMILY TRANSCRIPTIONAL REGULATOR"/>
    <property type="match status" value="1"/>
</dbReference>
<keyword evidence="4" id="KW-0804">Transcription</keyword>
<proteinExistence type="inferred from homology"/>
<dbReference type="InterPro" id="IPR000847">
    <property type="entry name" value="LysR_HTH_N"/>
</dbReference>
<dbReference type="Proteomes" id="UP000683428">
    <property type="component" value="Chromosome"/>
</dbReference>
<protein>
    <submittedName>
        <fullName evidence="6">LysR family transcriptional regulator</fullName>
    </submittedName>
</protein>
<evidence type="ECO:0000313" key="6">
    <source>
        <dbReference type="EMBL" id="QWT49462.1"/>
    </source>
</evidence>
<name>A0A975SN88_9RHOO</name>
<dbReference type="Pfam" id="PF00126">
    <property type="entry name" value="HTH_1"/>
    <property type="match status" value="1"/>
</dbReference>
<evidence type="ECO:0000256" key="4">
    <source>
        <dbReference type="ARBA" id="ARBA00023163"/>
    </source>
</evidence>
<dbReference type="RefSeq" id="WP_216126962.1">
    <property type="nucleotide sequence ID" value="NZ_CP064782.1"/>
</dbReference>
<dbReference type="AlphaFoldDB" id="A0A975SN88"/>
<dbReference type="PROSITE" id="PS50931">
    <property type="entry name" value="HTH_LYSR"/>
    <property type="match status" value="1"/>
</dbReference>
<keyword evidence="2" id="KW-0805">Transcription regulation</keyword>
<accession>A0A975SN88</accession>
<gene>
    <name evidence="6" type="ORF">Azoinq_02265</name>
</gene>
<evidence type="ECO:0000259" key="5">
    <source>
        <dbReference type="PROSITE" id="PS50931"/>
    </source>
</evidence>
<feature type="domain" description="HTH lysR-type" evidence="5">
    <location>
        <begin position="1"/>
        <end position="60"/>
    </location>
</feature>